<comment type="caution">
    <text evidence="6">The sequence shown here is derived from an EMBL/GenBank/DDBJ whole genome shotgun (WGS) entry which is preliminary data.</text>
</comment>
<reference evidence="6 7" key="1">
    <citation type="submission" date="2015-05" db="EMBL/GenBank/DDBJ databases">
        <title>Distinctive expansion of gene families associated with plant cell wall degradation and secondary metabolism in the genomes of grapevine trunk pathogens.</title>
        <authorList>
            <person name="Lawrence D.P."/>
            <person name="Travadon R."/>
            <person name="Rolshausen P.E."/>
            <person name="Baumgartner K."/>
        </authorList>
    </citation>
    <scope>NUCLEOTIDE SEQUENCE [LARGE SCALE GENOMIC DNA]</scope>
    <source>
        <strain evidence="6">UCRPC4</strain>
    </source>
</reference>
<dbReference type="InterPro" id="IPR054548">
    <property type="entry name" value="SCP160-like_KH"/>
</dbReference>
<evidence type="ECO:0000313" key="6">
    <source>
        <dbReference type="EMBL" id="KKY17204.1"/>
    </source>
</evidence>
<feature type="domain" description="K Homology" evidence="5">
    <location>
        <begin position="1265"/>
        <end position="1339"/>
    </location>
</feature>
<dbReference type="OrthoDB" id="10027144at2759"/>
<feature type="domain" description="K Homology" evidence="5">
    <location>
        <begin position="824"/>
        <end position="915"/>
    </location>
</feature>
<keyword evidence="7" id="KW-1185">Reference proteome</keyword>
<gene>
    <name evidence="6" type="ORF">UCRPC4_g05697</name>
</gene>
<feature type="domain" description="K Homology" evidence="5">
    <location>
        <begin position="254"/>
        <end position="332"/>
    </location>
</feature>
<reference evidence="6 7" key="2">
    <citation type="submission" date="2015-05" db="EMBL/GenBank/DDBJ databases">
        <authorList>
            <person name="Morales-Cruz A."/>
            <person name="Amrine K.C."/>
            <person name="Cantu D."/>
        </authorList>
    </citation>
    <scope>NUCLEOTIDE SEQUENCE [LARGE SCALE GENOMIC DNA]</scope>
    <source>
        <strain evidence="6">UCRPC4</strain>
    </source>
</reference>
<feature type="coiled-coil region" evidence="3">
    <location>
        <begin position="410"/>
        <end position="444"/>
    </location>
</feature>
<evidence type="ECO:0000256" key="1">
    <source>
        <dbReference type="ARBA" id="ARBA00022737"/>
    </source>
</evidence>
<feature type="domain" description="K Homology" evidence="5">
    <location>
        <begin position="920"/>
        <end position="993"/>
    </location>
</feature>
<feature type="domain" description="K Homology" evidence="5">
    <location>
        <begin position="336"/>
        <end position="425"/>
    </location>
</feature>
<accession>A0A0G2E372</accession>
<evidence type="ECO:0000259" key="5">
    <source>
        <dbReference type="SMART" id="SM00322"/>
    </source>
</evidence>
<evidence type="ECO:0000256" key="3">
    <source>
        <dbReference type="SAM" id="Coils"/>
    </source>
</evidence>
<feature type="region of interest" description="Disordered" evidence="4">
    <location>
        <begin position="1178"/>
        <end position="1209"/>
    </location>
</feature>
<feature type="region of interest" description="Disordered" evidence="4">
    <location>
        <begin position="1"/>
        <end position="95"/>
    </location>
</feature>
<dbReference type="PROSITE" id="PS50084">
    <property type="entry name" value="KH_TYPE_1"/>
    <property type="match status" value="8"/>
</dbReference>
<feature type="domain" description="K Homology" evidence="5">
    <location>
        <begin position="997"/>
        <end position="1071"/>
    </location>
</feature>
<feature type="compositionally biased region" description="Polar residues" evidence="4">
    <location>
        <begin position="1"/>
        <end position="16"/>
    </location>
</feature>
<evidence type="ECO:0000256" key="4">
    <source>
        <dbReference type="SAM" id="MobiDB-lite"/>
    </source>
</evidence>
<dbReference type="GO" id="GO:0003729">
    <property type="term" value="F:mRNA binding"/>
    <property type="evidence" value="ECO:0007669"/>
    <property type="project" value="TreeGrafter"/>
</dbReference>
<dbReference type="Pfam" id="PF22952">
    <property type="entry name" value="KH_11"/>
    <property type="match status" value="1"/>
</dbReference>
<dbReference type="Pfam" id="PF00013">
    <property type="entry name" value="KH_1"/>
    <property type="match status" value="7"/>
</dbReference>
<dbReference type="EMBL" id="LCWF01000149">
    <property type="protein sequence ID" value="KKY17204.1"/>
    <property type="molecule type" value="Genomic_DNA"/>
</dbReference>
<dbReference type="CDD" id="cd22449">
    <property type="entry name" value="KH-I_ScSCP160_rpt4"/>
    <property type="match status" value="1"/>
</dbReference>
<dbReference type="CDD" id="cd22408">
    <property type="entry name" value="KH-I_Vigilin_rpt4"/>
    <property type="match status" value="1"/>
</dbReference>
<dbReference type="InterPro" id="IPR036612">
    <property type="entry name" value="KH_dom_type_1_sf"/>
</dbReference>
<evidence type="ECO:0000313" key="7">
    <source>
        <dbReference type="Proteomes" id="UP000053317"/>
    </source>
</evidence>
<organism evidence="6 7">
    <name type="scientific">Phaeomoniella chlamydospora</name>
    <name type="common">Phaeoacremonium chlamydosporum</name>
    <dbReference type="NCBI Taxonomy" id="158046"/>
    <lineage>
        <taxon>Eukaryota</taxon>
        <taxon>Fungi</taxon>
        <taxon>Dikarya</taxon>
        <taxon>Ascomycota</taxon>
        <taxon>Pezizomycotina</taxon>
        <taxon>Eurotiomycetes</taxon>
        <taxon>Chaetothyriomycetidae</taxon>
        <taxon>Phaeomoniellales</taxon>
        <taxon>Phaeomoniellaceae</taxon>
        <taxon>Phaeomoniella</taxon>
    </lineage>
</organism>
<feature type="domain" description="K Homology" evidence="5">
    <location>
        <begin position="756"/>
        <end position="820"/>
    </location>
</feature>
<dbReference type="PANTHER" id="PTHR10627">
    <property type="entry name" value="SCP160"/>
    <property type="match status" value="1"/>
</dbReference>
<dbReference type="GO" id="GO:0005737">
    <property type="term" value="C:cytoplasm"/>
    <property type="evidence" value="ECO:0007669"/>
    <property type="project" value="TreeGrafter"/>
</dbReference>
<keyword evidence="2" id="KW-0694">RNA-binding</keyword>
<feature type="domain" description="K Homology" evidence="5">
    <location>
        <begin position="430"/>
        <end position="498"/>
    </location>
</feature>
<dbReference type="InterPro" id="IPR004087">
    <property type="entry name" value="KH_dom"/>
</dbReference>
<keyword evidence="3" id="KW-0175">Coiled coil</keyword>
<name>A0A0G2E372_PHACM</name>
<dbReference type="InterPro" id="IPR004088">
    <property type="entry name" value="KH_dom_type_1"/>
</dbReference>
<keyword evidence="1" id="KW-0677">Repeat</keyword>
<dbReference type="SMART" id="SM00322">
    <property type="entry name" value="KH"/>
    <property type="match status" value="9"/>
</dbReference>
<sequence length="1343" mass="146020">MATVAPTAQGSSSSGAKTPAQLLQEKHEAVESHKPTIEDVEDEDDIQHPPPSLAASHVGPVAADTTPSTNGTLSEKAAGKQRAQEPVKKAGLDTQSEEAFPTLGGSKARPQAPAWGASVPTWGAKCNIPSRPAANGVPNGVPAAQPQASTISSRASTPSSGIHTPGLAGGPGFGSRGGPPTMTMPGKFSDYIQLAPSQMARDRTVKPVLDGINRKSRARVSQRIGPDQSIIFEGIGPQDAVRQALKQISKELGNQQSVRIPVPVSVRPHIIGKGGANIQSIMQQTGAKIQVPKTEDGIAHEDEDDSATIDVEVTGDPIAAGEARKKIEDIVSSRTSNVNLRLKDIPPEFFPFIAGPHNRNLAALERENLRIDVPQYHTWRHQAPPQIPKPQERPAFVSQPDLHIRVSGDRNAAQEARAHIERQVEELRRQLVLDEQNIQRAYHQFIIGDKGMSLHDFLDETGCAIVLPPDSDNTENITIIGPIDQLEAGVNKALELATMMQMQTIDPRRYATGHTVGEDAYARGLTRYMLERELAAELEQLHGASVVVPTVTNGPLENWQIFAREGKNALQARNDIIKVLQAYPPSRFQNVSADAFFHPHVRSQYEDSMLTDLGIRMVLPPDDSADDILLVYEGVAEDGVQSRISRQRPSSPEAAAFKEALDKAQNLISSFIISDAQDLSSKNVNVPKKFHDKVRKFVKQQSQPTPPHGFPVSVKYGHRGAPSDSVNLRGPTAHVDALESQLRAFLDEVEKEEHERGYTTTFDFPQKFANQLIGKRGENINRLRDEFDVDIQVDKSGKVEVKGPQAKAERCKAHILTFGKKLEDEVFYNIKVDSKYHRDLIGPKGASVRKLEDRYGVHIQFPTSKALNDDQSVADTASELGGGRRGRSQPLDEIWIRGPRRAADDARAEILDLVQFYKDQSFTATVSVAKKQLPSLMGKGGSAMSALRYDTGAQIDVPYSQEAADASDRVDIKIRGTKAQVEKAKVALQERSKTFDEIISRSIDVDKKYHQTLIGAGGSNIRRIVLEAGGPDNSARVVRFPDRSSESSTIRIEGPKALVDKVYGSINSFVQQKENQVTDTVEVPVEKHRTLIGRGGEVRKNIESQFNVSMDIPKQGSGRTAVKISGTSTDVARAKAHIEDLVKDQAGETINVPKALHHHVAQNGNFFRQLRNSYEVTVDHAGQKPPPRPKAAARKGPSTNGTTPLITDDPSAAADAFSWELVDNTPASNGEVEGTIPWVLSGSALEKVATAKALIEKAIGEASKPSATGYLTLPDPRSYRLVVGPGGREINRIRERTGCKIQVPKAQGRTTSVADESIEIVGSKEGVEQAKDMILETVSNGGN</sequence>
<proteinExistence type="predicted"/>
<dbReference type="PANTHER" id="PTHR10627:SF31">
    <property type="entry name" value="DODECA-SATELLITE-BINDING PROTEIN 1, ISOFORM A"/>
    <property type="match status" value="1"/>
</dbReference>
<protein>
    <submittedName>
        <fullName evidence="6">Putative rna binding effector protein</fullName>
    </submittedName>
</protein>
<feature type="domain" description="K Homology" evidence="5">
    <location>
        <begin position="1075"/>
        <end position="1143"/>
    </location>
</feature>
<evidence type="ECO:0000256" key="2">
    <source>
        <dbReference type="PROSITE-ProRule" id="PRU00117"/>
    </source>
</evidence>
<dbReference type="Gene3D" id="3.30.1370.10">
    <property type="entry name" value="K Homology domain, type 1"/>
    <property type="match status" value="9"/>
</dbReference>
<dbReference type="SUPFAM" id="SSF54791">
    <property type="entry name" value="Eukaryotic type KH-domain (KH-domain type I)"/>
    <property type="match status" value="7"/>
</dbReference>
<dbReference type="CDD" id="cd02394">
    <property type="entry name" value="KH-I_Vigilin_rpt6"/>
    <property type="match status" value="2"/>
</dbReference>
<dbReference type="Proteomes" id="UP000053317">
    <property type="component" value="Unassembled WGS sequence"/>
</dbReference>
<feature type="compositionally biased region" description="Basic and acidic residues" evidence="4">
    <location>
        <begin position="82"/>
        <end position="91"/>
    </location>
</feature>
<feature type="compositionally biased region" description="Basic and acidic residues" evidence="4">
    <location>
        <begin position="24"/>
        <end position="37"/>
    </location>
</feature>